<dbReference type="EMBL" id="REGN01001738">
    <property type="protein sequence ID" value="RNA32841.1"/>
    <property type="molecule type" value="Genomic_DNA"/>
</dbReference>
<sequence length="147" mass="17420">MVYYQTRNKRLNCDFEKAAINAFRLVFKCEIHGCFLHLSQAWFKRINEKIKEWNSNESFRSTFRKLQSLAVLPSRDVNTGFDIIKKNIPMDLKVLVTYLEKNYIGSKNKAARFPIEFWNFLERVKPDLPRTNKNLGTLKLNLTQETI</sequence>
<reference evidence="1 2" key="1">
    <citation type="journal article" date="2018" name="Sci. Rep.">
        <title>Genomic signatures of local adaptation to the degree of environmental predictability in rotifers.</title>
        <authorList>
            <person name="Franch-Gras L."/>
            <person name="Hahn C."/>
            <person name="Garcia-Roger E.M."/>
            <person name="Carmona M.J."/>
            <person name="Serra M."/>
            <person name="Gomez A."/>
        </authorList>
    </citation>
    <scope>NUCLEOTIDE SEQUENCE [LARGE SCALE GENOMIC DNA]</scope>
    <source>
        <strain evidence="1">HYR1</strain>
    </source>
</reference>
<accession>A0A3M7SAP1</accession>
<organism evidence="1 2">
    <name type="scientific">Brachionus plicatilis</name>
    <name type="common">Marine rotifer</name>
    <name type="synonym">Brachionus muelleri</name>
    <dbReference type="NCBI Taxonomy" id="10195"/>
    <lineage>
        <taxon>Eukaryota</taxon>
        <taxon>Metazoa</taxon>
        <taxon>Spiralia</taxon>
        <taxon>Gnathifera</taxon>
        <taxon>Rotifera</taxon>
        <taxon>Eurotatoria</taxon>
        <taxon>Monogononta</taxon>
        <taxon>Pseudotrocha</taxon>
        <taxon>Ploima</taxon>
        <taxon>Brachionidae</taxon>
        <taxon>Brachionus</taxon>
    </lineage>
</organism>
<evidence type="ECO:0000313" key="2">
    <source>
        <dbReference type="Proteomes" id="UP000276133"/>
    </source>
</evidence>
<dbReference type="AlphaFoldDB" id="A0A3M7SAP1"/>
<protein>
    <recommendedName>
        <fullName evidence="3">MULE transposase domain-containing protein</fullName>
    </recommendedName>
</protein>
<keyword evidence="2" id="KW-1185">Reference proteome</keyword>
<gene>
    <name evidence="1" type="ORF">BpHYR1_042735</name>
</gene>
<evidence type="ECO:0008006" key="3">
    <source>
        <dbReference type="Google" id="ProtNLM"/>
    </source>
</evidence>
<evidence type="ECO:0000313" key="1">
    <source>
        <dbReference type="EMBL" id="RNA32841.1"/>
    </source>
</evidence>
<comment type="caution">
    <text evidence="1">The sequence shown here is derived from an EMBL/GenBank/DDBJ whole genome shotgun (WGS) entry which is preliminary data.</text>
</comment>
<name>A0A3M7SAP1_BRAPC</name>
<dbReference type="OrthoDB" id="6743849at2759"/>
<dbReference type="Proteomes" id="UP000276133">
    <property type="component" value="Unassembled WGS sequence"/>
</dbReference>
<proteinExistence type="predicted"/>